<gene>
    <name evidence="2" type="ORF">H6P81_003643</name>
</gene>
<reference evidence="2 3" key="1">
    <citation type="submission" date="2021-07" db="EMBL/GenBank/DDBJ databases">
        <title>The Aristolochia fimbriata genome: insights into angiosperm evolution, floral development and chemical biosynthesis.</title>
        <authorList>
            <person name="Jiao Y."/>
        </authorList>
    </citation>
    <scope>NUCLEOTIDE SEQUENCE [LARGE SCALE GENOMIC DNA]</scope>
    <source>
        <strain evidence="2">IBCAS-2021</strain>
        <tissue evidence="2">Leaf</tissue>
    </source>
</reference>
<dbReference type="Proteomes" id="UP000825729">
    <property type="component" value="Unassembled WGS sequence"/>
</dbReference>
<feature type="region of interest" description="Disordered" evidence="1">
    <location>
        <begin position="290"/>
        <end position="311"/>
    </location>
</feature>
<feature type="compositionally biased region" description="Basic and acidic residues" evidence="1">
    <location>
        <begin position="222"/>
        <end position="231"/>
    </location>
</feature>
<feature type="compositionally biased region" description="Low complexity" evidence="1">
    <location>
        <begin position="205"/>
        <end position="214"/>
    </location>
</feature>
<dbReference type="EMBL" id="JAINDJ010000002">
    <property type="protein sequence ID" value="KAG9459135.1"/>
    <property type="molecule type" value="Genomic_DNA"/>
</dbReference>
<feature type="compositionally biased region" description="Basic and acidic residues" evidence="1">
    <location>
        <begin position="298"/>
        <end position="311"/>
    </location>
</feature>
<organism evidence="2 3">
    <name type="scientific">Aristolochia fimbriata</name>
    <name type="common">White veined hardy Dutchman's pipe vine</name>
    <dbReference type="NCBI Taxonomy" id="158543"/>
    <lineage>
        <taxon>Eukaryota</taxon>
        <taxon>Viridiplantae</taxon>
        <taxon>Streptophyta</taxon>
        <taxon>Embryophyta</taxon>
        <taxon>Tracheophyta</taxon>
        <taxon>Spermatophyta</taxon>
        <taxon>Magnoliopsida</taxon>
        <taxon>Magnoliidae</taxon>
        <taxon>Piperales</taxon>
        <taxon>Aristolochiaceae</taxon>
        <taxon>Aristolochia</taxon>
    </lineage>
</organism>
<keyword evidence="3" id="KW-1185">Reference proteome</keyword>
<proteinExistence type="predicted"/>
<protein>
    <submittedName>
        <fullName evidence="2">Uncharacterized protein</fullName>
    </submittedName>
</protein>
<evidence type="ECO:0000256" key="1">
    <source>
        <dbReference type="SAM" id="MobiDB-lite"/>
    </source>
</evidence>
<evidence type="ECO:0000313" key="2">
    <source>
        <dbReference type="EMBL" id="KAG9459135.1"/>
    </source>
</evidence>
<evidence type="ECO:0000313" key="3">
    <source>
        <dbReference type="Proteomes" id="UP000825729"/>
    </source>
</evidence>
<name>A0AAV7FD77_ARIFI</name>
<feature type="compositionally biased region" description="Basic residues" evidence="1">
    <location>
        <begin position="124"/>
        <end position="134"/>
    </location>
</feature>
<dbReference type="PANTHER" id="PTHR34120:SF2">
    <property type="entry name" value="OS01G0860900 PROTEIN"/>
    <property type="match status" value="1"/>
</dbReference>
<accession>A0AAV7FD77</accession>
<dbReference type="AlphaFoldDB" id="A0AAV7FD77"/>
<feature type="compositionally biased region" description="Basic residues" evidence="1">
    <location>
        <begin position="162"/>
        <end position="175"/>
    </location>
</feature>
<sequence>MPPVDLETLIRGGAGCVGGGGGDGKVVCETLIDSQRAEVAPPPPPDFPAESFRLPIEEELEWFDRNAFYERKQSTRRGNAAGFGPSGAIHPSFSSNSTSQRISGKSKAQIFGLPKLPDSGQLRRTLRRSVRRPSIRFFPRQQSGKRALTEPSSPKVSCIGRVRSKRDTRRRRGKRRDGGGSGRGEIKSSKSAAADEEIKKPSIWRSIRSMLRLSGGRRRRERRSDASERRSPAATDSSPDLGQEKSLSAPVTIPAAGAVPPSLGDLRRFSSGRRSASWGGIGFEVEVETDAGGASSVSRREPSKTREVWERRAAAQPLEAIRCDRDLDSVGPATV</sequence>
<dbReference type="PANTHER" id="PTHR34120">
    <property type="entry name" value="EXPRESSED PROTEIN"/>
    <property type="match status" value="1"/>
</dbReference>
<comment type="caution">
    <text evidence="2">The sequence shown here is derived from an EMBL/GenBank/DDBJ whole genome shotgun (WGS) entry which is preliminary data.</text>
</comment>
<feature type="region of interest" description="Disordered" evidence="1">
    <location>
        <begin position="73"/>
        <end position="266"/>
    </location>
</feature>
<feature type="compositionally biased region" description="Polar residues" evidence="1">
    <location>
        <begin position="92"/>
        <end position="103"/>
    </location>
</feature>